<dbReference type="InterPro" id="IPR016291">
    <property type="entry name" value="Isochorismatase"/>
</dbReference>
<organism evidence="3 6">
    <name type="scientific">Antrihabitans spumae</name>
    <dbReference type="NCBI Taxonomy" id="3373370"/>
    <lineage>
        <taxon>Bacteria</taxon>
        <taxon>Bacillati</taxon>
        <taxon>Actinomycetota</taxon>
        <taxon>Actinomycetes</taxon>
        <taxon>Mycobacteriales</taxon>
        <taxon>Nocardiaceae</taxon>
        <taxon>Antrihabitans</taxon>
    </lineage>
</organism>
<sequence length="223" mass="24740">MTGIPTVGSYGMPAHAELPVNTVDWTLEPHRAVLLIHDMQQYFLRPFGRQSPLFDELLANITHLRDVCAAAGVVIAYTAQPGGMTREQRGLLRDFWGDGMSVDESDREIIPELTPREEDWVFTKWRYSAFHKSDLAARLRDCGRDQMIVCGVYAHVGILMTACDAFSHDVETFLVSDAIADFTRADHVMTLEYAASRCAMVQSTDRIASALSNTAIVAGSKEA</sequence>
<accession>A0ABW7JZ22</accession>
<evidence type="ECO:0000313" key="6">
    <source>
        <dbReference type="Proteomes" id="UP001609219"/>
    </source>
</evidence>
<dbReference type="Proteomes" id="UP001609219">
    <property type="component" value="Unassembled WGS sequence"/>
</dbReference>
<evidence type="ECO:0000256" key="1">
    <source>
        <dbReference type="ARBA" id="ARBA00022801"/>
    </source>
</evidence>
<keyword evidence="1" id="KW-0378">Hydrolase</keyword>
<comment type="caution">
    <text evidence="3">The sequence shown here is derived from an EMBL/GenBank/DDBJ whole genome shotgun (WGS) entry which is preliminary data.</text>
</comment>
<evidence type="ECO:0000313" key="5">
    <source>
        <dbReference type="Proteomes" id="UP001609176"/>
    </source>
</evidence>
<dbReference type="PIRSF" id="PIRSF001111">
    <property type="entry name" value="Isochorismatase"/>
    <property type="match status" value="1"/>
</dbReference>
<dbReference type="EMBL" id="JBIMSN010000020">
    <property type="protein sequence ID" value="MFH5227889.1"/>
    <property type="molecule type" value="Genomic_DNA"/>
</dbReference>
<evidence type="ECO:0000313" key="3">
    <source>
        <dbReference type="EMBL" id="MFH5227889.1"/>
    </source>
</evidence>
<dbReference type="PANTHER" id="PTHR43540:SF3">
    <property type="entry name" value="ENTEROBACTIN SYNTHASE COMPONENT B"/>
    <property type="match status" value="1"/>
</dbReference>
<reference evidence="5 6" key="1">
    <citation type="submission" date="2024-10" db="EMBL/GenBank/DDBJ databases">
        <authorList>
            <person name="Riesco R."/>
        </authorList>
    </citation>
    <scope>NUCLEOTIDE SEQUENCE [LARGE SCALE GENOMIC DNA]</scope>
    <source>
        <strain evidence="4 5">NCIMB 15448</strain>
        <strain evidence="3 6">NCIMB 15450</strain>
    </source>
</reference>
<evidence type="ECO:0000259" key="2">
    <source>
        <dbReference type="Pfam" id="PF00857"/>
    </source>
</evidence>
<dbReference type="Pfam" id="PF00857">
    <property type="entry name" value="Isochorismatase"/>
    <property type="match status" value="1"/>
</dbReference>
<proteinExistence type="predicted"/>
<gene>
    <name evidence="4" type="ORF">ACHIPV_17350</name>
    <name evidence="3" type="ORF">ACHIRB_04700</name>
</gene>
<keyword evidence="6" id="KW-1185">Reference proteome</keyword>
<evidence type="ECO:0000313" key="4">
    <source>
        <dbReference type="EMBL" id="MFH5243628.1"/>
    </source>
</evidence>
<dbReference type="InterPro" id="IPR050272">
    <property type="entry name" value="Isochorismatase-like_hydrls"/>
</dbReference>
<dbReference type="Proteomes" id="UP001609176">
    <property type="component" value="Unassembled WGS sequence"/>
</dbReference>
<dbReference type="PANTHER" id="PTHR43540">
    <property type="entry name" value="PEROXYUREIDOACRYLATE/UREIDOACRYLATE AMIDOHYDROLASE-RELATED"/>
    <property type="match status" value="1"/>
</dbReference>
<name>A0ABW7JZ22_9NOCA</name>
<feature type="domain" description="Isochorismatase-like" evidence="2">
    <location>
        <begin position="33"/>
        <end position="205"/>
    </location>
</feature>
<dbReference type="SUPFAM" id="SSF52499">
    <property type="entry name" value="Isochorismatase-like hydrolases"/>
    <property type="match status" value="1"/>
</dbReference>
<dbReference type="InterPro" id="IPR036380">
    <property type="entry name" value="Isochorismatase-like_sf"/>
</dbReference>
<dbReference type="InterPro" id="IPR000868">
    <property type="entry name" value="Isochorismatase-like_dom"/>
</dbReference>
<protein>
    <submittedName>
        <fullName evidence="3">Isochorismatase family protein</fullName>
    </submittedName>
</protein>
<dbReference type="PRINTS" id="PR01398">
    <property type="entry name" value="ISCHRISMTASE"/>
</dbReference>
<dbReference type="Gene3D" id="3.40.50.850">
    <property type="entry name" value="Isochorismatase-like"/>
    <property type="match status" value="1"/>
</dbReference>
<dbReference type="RefSeq" id="WP_395125172.1">
    <property type="nucleotide sequence ID" value="NZ_JBIMSN010000020.1"/>
</dbReference>
<dbReference type="EMBL" id="JBIMSP010000028">
    <property type="protein sequence ID" value="MFH5243628.1"/>
    <property type="molecule type" value="Genomic_DNA"/>
</dbReference>